<feature type="transmembrane region" description="Helical" evidence="2">
    <location>
        <begin position="236"/>
        <end position="255"/>
    </location>
</feature>
<evidence type="ECO:0000313" key="3">
    <source>
        <dbReference type="EMBL" id="KAJ7356895.1"/>
    </source>
</evidence>
<protein>
    <recommendedName>
        <fullName evidence="5">Proteophosphoglycan ppg4</fullName>
    </recommendedName>
</protein>
<keyword evidence="2" id="KW-1133">Transmembrane helix</keyword>
<keyword evidence="4" id="KW-1185">Reference proteome</keyword>
<feature type="compositionally biased region" description="Basic and acidic residues" evidence="1">
    <location>
        <begin position="317"/>
        <end position="345"/>
    </location>
</feature>
<evidence type="ECO:0008006" key="5">
    <source>
        <dbReference type="Google" id="ProtNLM"/>
    </source>
</evidence>
<feature type="transmembrane region" description="Helical" evidence="2">
    <location>
        <begin position="20"/>
        <end position="39"/>
    </location>
</feature>
<feature type="region of interest" description="Disordered" evidence="1">
    <location>
        <begin position="317"/>
        <end position="360"/>
    </location>
</feature>
<keyword evidence="2" id="KW-0472">Membrane</keyword>
<proteinExistence type="predicted"/>
<feature type="transmembrane region" description="Helical" evidence="2">
    <location>
        <begin position="51"/>
        <end position="70"/>
    </location>
</feature>
<reference evidence="3" key="1">
    <citation type="submission" date="2023-03" db="EMBL/GenBank/DDBJ databases">
        <title>Massive genome expansion in bonnet fungi (Mycena s.s.) driven by repeated elements and novel gene families across ecological guilds.</title>
        <authorList>
            <consortium name="Lawrence Berkeley National Laboratory"/>
            <person name="Harder C.B."/>
            <person name="Miyauchi S."/>
            <person name="Viragh M."/>
            <person name="Kuo A."/>
            <person name="Thoen E."/>
            <person name="Andreopoulos B."/>
            <person name="Lu D."/>
            <person name="Skrede I."/>
            <person name="Drula E."/>
            <person name="Henrissat B."/>
            <person name="Morin E."/>
            <person name="Kohler A."/>
            <person name="Barry K."/>
            <person name="LaButti K."/>
            <person name="Morin E."/>
            <person name="Salamov A."/>
            <person name="Lipzen A."/>
            <person name="Mereny Z."/>
            <person name="Hegedus B."/>
            <person name="Baldrian P."/>
            <person name="Stursova M."/>
            <person name="Weitz H."/>
            <person name="Taylor A."/>
            <person name="Grigoriev I.V."/>
            <person name="Nagy L.G."/>
            <person name="Martin F."/>
            <person name="Kauserud H."/>
        </authorList>
    </citation>
    <scope>NUCLEOTIDE SEQUENCE</scope>
    <source>
        <strain evidence="3">CBHHK002</strain>
    </source>
</reference>
<feature type="transmembrane region" description="Helical" evidence="2">
    <location>
        <begin position="279"/>
        <end position="301"/>
    </location>
</feature>
<dbReference type="AlphaFoldDB" id="A0AAD7EX47"/>
<gene>
    <name evidence="3" type="ORF">DFH08DRAFT_468169</name>
</gene>
<name>A0AAD7EX47_9AGAR</name>
<feature type="transmembrane region" description="Helical" evidence="2">
    <location>
        <begin position="82"/>
        <end position="102"/>
    </location>
</feature>
<dbReference type="Proteomes" id="UP001218218">
    <property type="component" value="Unassembled WGS sequence"/>
</dbReference>
<feature type="transmembrane region" description="Helical" evidence="2">
    <location>
        <begin position="208"/>
        <end position="224"/>
    </location>
</feature>
<feature type="transmembrane region" description="Helical" evidence="2">
    <location>
        <begin position="168"/>
        <end position="188"/>
    </location>
</feature>
<evidence type="ECO:0000313" key="4">
    <source>
        <dbReference type="Proteomes" id="UP001218218"/>
    </source>
</evidence>
<evidence type="ECO:0000256" key="1">
    <source>
        <dbReference type="SAM" id="MobiDB-lite"/>
    </source>
</evidence>
<accession>A0AAD7EX47</accession>
<keyword evidence="2" id="KW-0812">Transmembrane</keyword>
<sequence length="360" mass="40423">MSSPSLVGGIALRAYDLPGAITFAAAYGLLLPLLVYRLVEKKWRSVIMIQVFFFAVERPVMFSLRAAVAAKPNTESPGLSEYMQATFALGYLTLAEILLRLVRSILVNTTNGTSTADTESHYPAVTQPPPLVSISSGFWKPSLPPPSPSVPNVDDPRRRFWFRRWCEFLLSLYIVAMVLAVVATAHVWKATDSGWNSINQALRYTSSAIGLVLVLLESCTLLWASKNVPRIDPRAVRFLLVLSTLLTIPPLYRLIVMHNTTPDHARPDHQALNTRADKAAFYVLHLLPEFAVVAIMSLWNVRDICQMGWKGDERCWDETPKEREKRERKERERAEKKEARLELKTRSSNTSSNDSAATLA</sequence>
<feature type="compositionally biased region" description="Low complexity" evidence="1">
    <location>
        <begin position="347"/>
        <end position="360"/>
    </location>
</feature>
<organism evidence="3 4">
    <name type="scientific">Mycena albidolilacea</name>
    <dbReference type="NCBI Taxonomy" id="1033008"/>
    <lineage>
        <taxon>Eukaryota</taxon>
        <taxon>Fungi</taxon>
        <taxon>Dikarya</taxon>
        <taxon>Basidiomycota</taxon>
        <taxon>Agaricomycotina</taxon>
        <taxon>Agaricomycetes</taxon>
        <taxon>Agaricomycetidae</taxon>
        <taxon>Agaricales</taxon>
        <taxon>Marasmiineae</taxon>
        <taxon>Mycenaceae</taxon>
        <taxon>Mycena</taxon>
    </lineage>
</organism>
<evidence type="ECO:0000256" key="2">
    <source>
        <dbReference type="SAM" id="Phobius"/>
    </source>
</evidence>
<dbReference type="EMBL" id="JARIHO010000008">
    <property type="protein sequence ID" value="KAJ7356895.1"/>
    <property type="molecule type" value="Genomic_DNA"/>
</dbReference>
<comment type="caution">
    <text evidence="3">The sequence shown here is derived from an EMBL/GenBank/DDBJ whole genome shotgun (WGS) entry which is preliminary data.</text>
</comment>